<evidence type="ECO:0000313" key="3">
    <source>
        <dbReference type="EMBL" id="GFR65253.1"/>
    </source>
</evidence>
<organism evidence="3 4">
    <name type="scientific">Elysia marginata</name>
    <dbReference type="NCBI Taxonomy" id="1093978"/>
    <lineage>
        <taxon>Eukaryota</taxon>
        <taxon>Metazoa</taxon>
        <taxon>Spiralia</taxon>
        <taxon>Lophotrochozoa</taxon>
        <taxon>Mollusca</taxon>
        <taxon>Gastropoda</taxon>
        <taxon>Heterobranchia</taxon>
        <taxon>Euthyneura</taxon>
        <taxon>Panpulmonata</taxon>
        <taxon>Sacoglossa</taxon>
        <taxon>Placobranchoidea</taxon>
        <taxon>Plakobranchidae</taxon>
        <taxon>Elysia</taxon>
    </lineage>
</organism>
<keyword evidence="4" id="KW-1185">Reference proteome</keyword>
<proteinExistence type="predicted"/>
<dbReference type="Proteomes" id="UP000762676">
    <property type="component" value="Unassembled WGS sequence"/>
</dbReference>
<gene>
    <name evidence="3" type="ORF">ElyMa_001942800</name>
</gene>
<keyword evidence="1" id="KW-0812">Transmembrane</keyword>
<feature type="signal peptide" evidence="2">
    <location>
        <begin position="1"/>
        <end position="22"/>
    </location>
</feature>
<sequence>MHSVSTTQILLAFLSVFVPEEARIASQANTANPILVVTMDHVCLFQLRVVTSVIVTPDTWETVARPLSPASTEGTCSILLQFLLAIALLGFLVYSVQLPHFLPPTLPSNATLPCASVSGCHSVVVTTRDPSGQCLPVSTTLSSVIVFDVSSTPDGNCSSEVMVLPDPTAPTEVCLKTG</sequence>
<feature type="transmembrane region" description="Helical" evidence="1">
    <location>
        <begin position="78"/>
        <end position="96"/>
    </location>
</feature>
<dbReference type="EMBL" id="BMAT01003938">
    <property type="protein sequence ID" value="GFR65253.1"/>
    <property type="molecule type" value="Genomic_DNA"/>
</dbReference>
<keyword evidence="1" id="KW-0472">Membrane</keyword>
<accession>A0AAV4EXT7</accession>
<protein>
    <submittedName>
        <fullName evidence="3">Uncharacterized protein</fullName>
    </submittedName>
</protein>
<evidence type="ECO:0000256" key="2">
    <source>
        <dbReference type="SAM" id="SignalP"/>
    </source>
</evidence>
<evidence type="ECO:0000313" key="4">
    <source>
        <dbReference type="Proteomes" id="UP000762676"/>
    </source>
</evidence>
<name>A0AAV4EXT7_9GAST</name>
<keyword evidence="1" id="KW-1133">Transmembrane helix</keyword>
<keyword evidence="2" id="KW-0732">Signal</keyword>
<reference evidence="3 4" key="1">
    <citation type="journal article" date="2021" name="Elife">
        <title>Chloroplast acquisition without the gene transfer in kleptoplastic sea slugs, Plakobranchus ocellatus.</title>
        <authorList>
            <person name="Maeda T."/>
            <person name="Takahashi S."/>
            <person name="Yoshida T."/>
            <person name="Shimamura S."/>
            <person name="Takaki Y."/>
            <person name="Nagai Y."/>
            <person name="Toyoda A."/>
            <person name="Suzuki Y."/>
            <person name="Arimoto A."/>
            <person name="Ishii H."/>
            <person name="Satoh N."/>
            <person name="Nishiyama T."/>
            <person name="Hasebe M."/>
            <person name="Maruyama T."/>
            <person name="Minagawa J."/>
            <person name="Obokata J."/>
            <person name="Shigenobu S."/>
        </authorList>
    </citation>
    <scope>NUCLEOTIDE SEQUENCE [LARGE SCALE GENOMIC DNA]</scope>
</reference>
<feature type="chain" id="PRO_5043831252" evidence="2">
    <location>
        <begin position="23"/>
        <end position="178"/>
    </location>
</feature>
<dbReference type="AlphaFoldDB" id="A0AAV4EXT7"/>
<evidence type="ECO:0000256" key="1">
    <source>
        <dbReference type="SAM" id="Phobius"/>
    </source>
</evidence>
<comment type="caution">
    <text evidence="3">The sequence shown here is derived from an EMBL/GenBank/DDBJ whole genome shotgun (WGS) entry which is preliminary data.</text>
</comment>